<dbReference type="AlphaFoldDB" id="A0A850HFW6"/>
<evidence type="ECO:0000313" key="3">
    <source>
        <dbReference type="Proteomes" id="UP000546031"/>
    </source>
</evidence>
<dbReference type="Pfam" id="PF01370">
    <property type="entry name" value="Epimerase"/>
    <property type="match status" value="1"/>
</dbReference>
<feature type="domain" description="NAD-dependent epimerase/dehydratase" evidence="1">
    <location>
        <begin position="14"/>
        <end position="117"/>
    </location>
</feature>
<organism evidence="2 3">
    <name type="scientific">Altererythrobacter lutimaris</name>
    <dbReference type="NCBI Taxonomy" id="2743979"/>
    <lineage>
        <taxon>Bacteria</taxon>
        <taxon>Pseudomonadati</taxon>
        <taxon>Pseudomonadota</taxon>
        <taxon>Alphaproteobacteria</taxon>
        <taxon>Sphingomonadales</taxon>
        <taxon>Erythrobacteraceae</taxon>
        <taxon>Altererythrobacter</taxon>
    </lineage>
</organism>
<protein>
    <submittedName>
        <fullName evidence="2">SDR family oxidoreductase</fullName>
    </submittedName>
</protein>
<keyword evidence="3" id="KW-1185">Reference proteome</keyword>
<reference evidence="2 3" key="1">
    <citation type="submission" date="2020-06" db="EMBL/GenBank/DDBJ databases">
        <title>Altererythrobacter lutimaris sp. nov., a marine bacterium isolated from a tidal flat.</title>
        <authorList>
            <person name="Kim D."/>
            <person name="Yoo Y."/>
            <person name="Kim J.-J."/>
        </authorList>
    </citation>
    <scope>NUCLEOTIDE SEQUENCE [LARGE SCALE GENOMIC DNA]</scope>
    <source>
        <strain evidence="2 3">JGD-16</strain>
    </source>
</reference>
<sequence>MDENDGPLAMSRRILVTGSASGIGAALYALLREAGEKPIGLDRADADIICDLTDEQAIAPACKAIMAPLDGIAHVAGLPGTASADAILRVNTLAPIILTKKLGDKIKDSGSIVVVSSVTALRCDLAPETMDTALQGGPREVLKLGENSDGKSTYELSKALINRWALHQAGSFKSRRIRINTVSPGPVETPILKDFETSIGSDRIAAAGALTGRHGTPQEIATAIAFLLSDQAGWINGTDLKVDGGYHAFRTAEGAR</sequence>
<evidence type="ECO:0000259" key="1">
    <source>
        <dbReference type="Pfam" id="PF01370"/>
    </source>
</evidence>
<dbReference type="PANTHER" id="PTHR43975">
    <property type="entry name" value="ZGC:101858"/>
    <property type="match status" value="1"/>
</dbReference>
<evidence type="ECO:0000313" key="2">
    <source>
        <dbReference type="EMBL" id="NVE96028.1"/>
    </source>
</evidence>
<dbReference type="EMBL" id="JABWTA010000001">
    <property type="protein sequence ID" value="NVE96028.1"/>
    <property type="molecule type" value="Genomic_DNA"/>
</dbReference>
<dbReference type="Proteomes" id="UP000546031">
    <property type="component" value="Unassembled WGS sequence"/>
</dbReference>
<gene>
    <name evidence="2" type="ORF">HUO12_14075</name>
</gene>
<dbReference type="SUPFAM" id="SSF51735">
    <property type="entry name" value="NAD(P)-binding Rossmann-fold domains"/>
    <property type="match status" value="1"/>
</dbReference>
<dbReference type="Pfam" id="PF13561">
    <property type="entry name" value="adh_short_C2"/>
    <property type="match status" value="1"/>
</dbReference>
<dbReference type="PRINTS" id="PR00081">
    <property type="entry name" value="GDHRDH"/>
</dbReference>
<dbReference type="InterPro" id="IPR036291">
    <property type="entry name" value="NAD(P)-bd_dom_sf"/>
</dbReference>
<proteinExistence type="predicted"/>
<dbReference type="PANTHER" id="PTHR43975:SF2">
    <property type="entry name" value="EG:BACR7A4.14 PROTEIN-RELATED"/>
    <property type="match status" value="1"/>
</dbReference>
<dbReference type="Gene3D" id="3.40.50.720">
    <property type="entry name" value="NAD(P)-binding Rossmann-like Domain"/>
    <property type="match status" value="1"/>
</dbReference>
<dbReference type="InterPro" id="IPR002347">
    <property type="entry name" value="SDR_fam"/>
</dbReference>
<comment type="caution">
    <text evidence="2">The sequence shown here is derived from an EMBL/GenBank/DDBJ whole genome shotgun (WGS) entry which is preliminary data.</text>
</comment>
<name>A0A850HFW6_9SPHN</name>
<dbReference type="InterPro" id="IPR001509">
    <property type="entry name" value="Epimerase_deHydtase"/>
</dbReference>
<accession>A0A850HFW6</accession>